<feature type="chain" id="PRO_5021360242" evidence="2">
    <location>
        <begin position="23"/>
        <end position="330"/>
    </location>
</feature>
<keyword evidence="1" id="KW-0677">Repeat</keyword>
<dbReference type="Pfam" id="PF25023">
    <property type="entry name" value="TEN_YD-shell"/>
    <property type="match status" value="1"/>
</dbReference>
<dbReference type="EMBL" id="RCZO01000005">
    <property type="protein sequence ID" value="TPG08492.1"/>
    <property type="molecule type" value="Genomic_DNA"/>
</dbReference>
<dbReference type="AlphaFoldDB" id="A0A502C6S1"/>
<dbReference type="RefSeq" id="WP_140651995.1">
    <property type="nucleotide sequence ID" value="NZ_RCZO01000005.1"/>
</dbReference>
<dbReference type="InterPro" id="IPR050708">
    <property type="entry name" value="T6SS_VgrG/RHS"/>
</dbReference>
<name>A0A502C6S1_9GAMM</name>
<gene>
    <name evidence="4" type="ORF">EAH88_09550</name>
</gene>
<keyword evidence="2" id="KW-0732">Signal</keyword>
<evidence type="ECO:0000259" key="3">
    <source>
        <dbReference type="Pfam" id="PF25023"/>
    </source>
</evidence>
<dbReference type="InterPro" id="IPR022385">
    <property type="entry name" value="Rhs_assc_core"/>
</dbReference>
<dbReference type="Proteomes" id="UP000319486">
    <property type="component" value="Unassembled WGS sequence"/>
</dbReference>
<evidence type="ECO:0000256" key="1">
    <source>
        <dbReference type="ARBA" id="ARBA00022737"/>
    </source>
</evidence>
<dbReference type="NCBIfam" id="TIGR03696">
    <property type="entry name" value="Rhs_assc_core"/>
    <property type="match status" value="1"/>
</dbReference>
<keyword evidence="5" id="KW-1185">Reference proteome</keyword>
<evidence type="ECO:0000313" key="5">
    <source>
        <dbReference type="Proteomes" id="UP000319486"/>
    </source>
</evidence>
<sequence length="330" mass="33160">MTKLTRILVMMVLWTLVPVAHAGTHHYYYTDPQGTVLAKADANGTIIATYDYAPYGTAVASMNPAPNGPGYTGHVNDADTGLVYMQARYYDPGTGRFLSVDPVTPSPGNTFNFNRYDYTNNNPINHIDPDGRCIWDGCIVEIVVAGALLGGGIDVAAQKYFHPNQPINKTEVAISAAGGAVTAGSSAVLTTAAVAGSVTVGQAVLRQAAVSGAVGAASSAANDVASGKPVSGQSAVNAAGANIAGSLVSSGFSGVAGDFAGASENSAMRNMSGAAVNTPAGIGGTVANTTRAVGSTAAAPSMMQSAASQSAKVGDVGATVVEKKLNENQN</sequence>
<dbReference type="InterPro" id="IPR056823">
    <property type="entry name" value="TEN-like_YD-shell"/>
</dbReference>
<dbReference type="PANTHER" id="PTHR32305:SF15">
    <property type="entry name" value="PROTEIN RHSA-RELATED"/>
    <property type="match status" value="1"/>
</dbReference>
<accession>A0A502C6S1</accession>
<evidence type="ECO:0000313" key="4">
    <source>
        <dbReference type="EMBL" id="TPG08492.1"/>
    </source>
</evidence>
<organism evidence="4 5">
    <name type="scientific">Rhodanobacter glycinis</name>
    <dbReference type="NCBI Taxonomy" id="582702"/>
    <lineage>
        <taxon>Bacteria</taxon>
        <taxon>Pseudomonadati</taxon>
        <taxon>Pseudomonadota</taxon>
        <taxon>Gammaproteobacteria</taxon>
        <taxon>Lysobacterales</taxon>
        <taxon>Rhodanobacteraceae</taxon>
        <taxon>Rhodanobacter</taxon>
    </lineage>
</organism>
<evidence type="ECO:0000256" key="2">
    <source>
        <dbReference type="SAM" id="SignalP"/>
    </source>
</evidence>
<dbReference type="Gene3D" id="2.180.10.10">
    <property type="entry name" value="RHS repeat-associated core"/>
    <property type="match status" value="1"/>
</dbReference>
<proteinExistence type="predicted"/>
<comment type="caution">
    <text evidence="4">The sequence shown here is derived from an EMBL/GenBank/DDBJ whole genome shotgun (WGS) entry which is preliminary data.</text>
</comment>
<dbReference type="PANTHER" id="PTHR32305">
    <property type="match status" value="1"/>
</dbReference>
<reference evidence="4 5" key="1">
    <citation type="journal article" date="2019" name="Environ. Microbiol.">
        <title>Species interactions and distinct microbial communities in high Arctic permafrost affected cryosols are associated with the CH4 and CO2 gas fluxes.</title>
        <authorList>
            <person name="Altshuler I."/>
            <person name="Hamel J."/>
            <person name="Turney S."/>
            <person name="Magnuson E."/>
            <person name="Levesque R."/>
            <person name="Greer C."/>
            <person name="Whyte L.G."/>
        </authorList>
    </citation>
    <scope>NUCLEOTIDE SEQUENCE [LARGE SCALE GENOMIC DNA]</scope>
    <source>
        <strain evidence="4 5">S13Y</strain>
    </source>
</reference>
<protein>
    <submittedName>
        <fullName evidence="4">RHS repeat-associated core domain-containing protein</fullName>
    </submittedName>
</protein>
<feature type="domain" description="Teneurin-like YD-shell" evidence="3">
    <location>
        <begin position="19"/>
        <end position="124"/>
    </location>
</feature>
<feature type="signal peptide" evidence="2">
    <location>
        <begin position="1"/>
        <end position="22"/>
    </location>
</feature>